<evidence type="ECO:0000313" key="2">
    <source>
        <dbReference type="EMBL" id="TXB97950.1"/>
    </source>
</evidence>
<dbReference type="Proteomes" id="UP000321331">
    <property type="component" value="Unassembled WGS sequence"/>
</dbReference>
<sequence length="80" mass="9034">PIDKTLKVWIAAKLGLLVRWIWHQPGAKHGPVGVQRKKPASKRARRKGNGRGSQQRAPNEVDEVKEVTHVITEAMDKLKH</sequence>
<dbReference type="AlphaFoldDB" id="A0A5C6SKM9"/>
<dbReference type="EMBL" id="VMNF01000013">
    <property type="protein sequence ID" value="TXB97950.1"/>
    <property type="molecule type" value="Genomic_DNA"/>
</dbReference>
<proteinExistence type="predicted"/>
<organism evidence="2 3">
    <name type="scientific">Fusarium oxysporum f. sp. cubense</name>
    <dbReference type="NCBI Taxonomy" id="61366"/>
    <lineage>
        <taxon>Eukaryota</taxon>
        <taxon>Fungi</taxon>
        <taxon>Dikarya</taxon>
        <taxon>Ascomycota</taxon>
        <taxon>Pezizomycotina</taxon>
        <taxon>Sordariomycetes</taxon>
        <taxon>Hypocreomycetidae</taxon>
        <taxon>Hypocreales</taxon>
        <taxon>Nectriaceae</taxon>
        <taxon>Fusarium</taxon>
        <taxon>Fusarium oxysporum species complex</taxon>
    </lineage>
</organism>
<evidence type="ECO:0000313" key="3">
    <source>
        <dbReference type="Proteomes" id="UP000321331"/>
    </source>
</evidence>
<accession>A0A5C6SKM9</accession>
<comment type="caution">
    <text evidence="2">The sequence shown here is derived from an EMBL/GenBank/DDBJ whole genome shotgun (WGS) entry which is preliminary data.</text>
</comment>
<gene>
    <name evidence="2" type="ORF">FocTR4_00016917</name>
</gene>
<feature type="non-terminal residue" evidence="2">
    <location>
        <position position="1"/>
    </location>
</feature>
<name>A0A5C6SKM9_FUSOC</name>
<evidence type="ECO:0000256" key="1">
    <source>
        <dbReference type="SAM" id="MobiDB-lite"/>
    </source>
</evidence>
<protein>
    <submittedName>
        <fullName evidence="2">Uncharacterized protein</fullName>
    </submittedName>
</protein>
<feature type="compositionally biased region" description="Basic residues" evidence="1">
    <location>
        <begin position="35"/>
        <end position="49"/>
    </location>
</feature>
<reference evidence="2 3" key="1">
    <citation type="submission" date="2019-07" db="EMBL/GenBank/DDBJ databases">
        <title>The First High-Quality Draft Genome Sequence of the Causal Agent of the Current Panama Disease Epidemic.</title>
        <authorList>
            <person name="Warmington R.J."/>
            <person name="Kay W."/>
            <person name="Jeffries A."/>
            <person name="Bebber D."/>
            <person name="Moore K."/>
            <person name="Studholme D.J."/>
        </authorList>
    </citation>
    <scope>NUCLEOTIDE SEQUENCE [LARGE SCALE GENOMIC DNA]</scope>
    <source>
        <strain evidence="2 3">TR4</strain>
    </source>
</reference>
<feature type="region of interest" description="Disordered" evidence="1">
    <location>
        <begin position="26"/>
        <end position="62"/>
    </location>
</feature>